<evidence type="ECO:0000313" key="8">
    <source>
        <dbReference type="Proteomes" id="UP001064933"/>
    </source>
</evidence>
<dbReference type="PANTHER" id="PTHR23514">
    <property type="entry name" value="BYPASS OF STOP CODON PROTEIN 6"/>
    <property type="match status" value="1"/>
</dbReference>
<name>A0ABY6ASM9_9BURK</name>
<feature type="transmembrane region" description="Helical" evidence="6">
    <location>
        <begin position="262"/>
        <end position="280"/>
    </location>
</feature>
<feature type="transmembrane region" description="Helical" evidence="6">
    <location>
        <begin position="107"/>
        <end position="125"/>
    </location>
</feature>
<keyword evidence="2 6" id="KW-0812">Transmembrane</keyword>
<dbReference type="EMBL" id="CP104562">
    <property type="protein sequence ID" value="UXH76241.1"/>
    <property type="molecule type" value="Genomic_DNA"/>
</dbReference>
<keyword evidence="4 6" id="KW-0472">Membrane</keyword>
<comment type="subcellular location">
    <subcellularLocation>
        <location evidence="1">Membrane</location>
        <topology evidence="1">Multi-pass membrane protein</topology>
    </subcellularLocation>
</comment>
<feature type="region of interest" description="Disordered" evidence="5">
    <location>
        <begin position="1"/>
        <end position="65"/>
    </location>
</feature>
<feature type="transmembrane region" description="Helical" evidence="6">
    <location>
        <begin position="357"/>
        <end position="379"/>
    </location>
</feature>
<dbReference type="InterPro" id="IPR051788">
    <property type="entry name" value="MFS_Transporter"/>
</dbReference>
<feature type="compositionally biased region" description="Basic and acidic residues" evidence="5">
    <location>
        <begin position="31"/>
        <end position="40"/>
    </location>
</feature>
<evidence type="ECO:0000256" key="1">
    <source>
        <dbReference type="ARBA" id="ARBA00004141"/>
    </source>
</evidence>
<organism evidence="7 8">
    <name type="scientific">Roseateles amylovorans</name>
    <dbReference type="NCBI Taxonomy" id="2978473"/>
    <lineage>
        <taxon>Bacteria</taxon>
        <taxon>Pseudomonadati</taxon>
        <taxon>Pseudomonadota</taxon>
        <taxon>Betaproteobacteria</taxon>
        <taxon>Burkholderiales</taxon>
        <taxon>Sphaerotilaceae</taxon>
        <taxon>Roseateles</taxon>
    </lineage>
</organism>
<accession>A0ABY6ASM9</accession>
<feature type="transmembrane region" description="Helical" evidence="6">
    <location>
        <begin position="202"/>
        <end position="223"/>
    </location>
</feature>
<feature type="transmembrane region" description="Helical" evidence="6">
    <location>
        <begin position="229"/>
        <end position="250"/>
    </location>
</feature>
<dbReference type="Pfam" id="PF07690">
    <property type="entry name" value="MFS_1"/>
    <property type="match status" value="1"/>
</dbReference>
<reference evidence="7" key="1">
    <citation type="submission" date="2022-10" db="EMBL/GenBank/DDBJ databases">
        <title>Characterization and whole genome sequencing of a new Roseateles species, isolated from fresh water.</title>
        <authorList>
            <person name="Guliayeva D.Y."/>
            <person name="Akhremchuk A.E."/>
            <person name="Sikolenko M.A."/>
            <person name="Valentovich L.N."/>
            <person name="Sidarenka A.V."/>
        </authorList>
    </citation>
    <scope>NUCLEOTIDE SEQUENCE</scope>
    <source>
        <strain evidence="7">BIM B-1768</strain>
    </source>
</reference>
<sequence length="449" mass="45277">MSANAPSTMPMPPSSPNAQADAVAPNAHRAAPREVTRDAGRAQPAAADEPRGAGGPGHSEAHRSGTPARWRAAAWALRAQFFASGALFATWGVHVPTVKAHYGLGEQALALAMLAGGVGALLSLAQAGRVVARFGPRALAALVGSLCAVCVASLLLPQAYWGLLGLMLMFGATASLFDVAINAEASEIERLSQRPLMSGFHAMFSLGGMVGASAGSLLPMLGLQAQTHLLLAGGIGIGLIVLASGAMLPMTTGPVEKQPLSLPRGPLALIGTLAALGLIAEGAMYDWSVLFMKQERASSASVSALGYASFSLAMAVGRFGGDWVRARVAPIPLMVMSGLLAALGMALALLVPVATVGLAGFALVGLGLSNVVPVLFSAAATVPGVSAAHGIAAVSAVGYLGMMAGPPLIGLIAEHSSLTVGLGCVVVFAVFMALAARRALHWTSARPAN</sequence>
<feature type="transmembrane region" description="Helical" evidence="6">
    <location>
        <begin position="300"/>
        <end position="319"/>
    </location>
</feature>
<dbReference type="InterPro" id="IPR036259">
    <property type="entry name" value="MFS_trans_sf"/>
</dbReference>
<dbReference type="CDD" id="cd17393">
    <property type="entry name" value="MFS_MosC_like"/>
    <property type="match status" value="1"/>
</dbReference>
<proteinExistence type="predicted"/>
<dbReference type="SUPFAM" id="SSF103473">
    <property type="entry name" value="MFS general substrate transporter"/>
    <property type="match status" value="1"/>
</dbReference>
<dbReference type="PANTHER" id="PTHR23514:SF13">
    <property type="entry name" value="INNER MEMBRANE PROTEIN YBJJ"/>
    <property type="match status" value="1"/>
</dbReference>
<feature type="transmembrane region" description="Helical" evidence="6">
    <location>
        <begin position="418"/>
        <end position="436"/>
    </location>
</feature>
<evidence type="ECO:0000256" key="5">
    <source>
        <dbReference type="SAM" id="MobiDB-lite"/>
    </source>
</evidence>
<dbReference type="RefSeq" id="WP_261755974.1">
    <property type="nucleotide sequence ID" value="NZ_CP104562.2"/>
</dbReference>
<dbReference type="Gene3D" id="1.20.1250.20">
    <property type="entry name" value="MFS general substrate transporter like domains"/>
    <property type="match status" value="2"/>
</dbReference>
<feature type="transmembrane region" description="Helical" evidence="6">
    <location>
        <begin position="391"/>
        <end position="412"/>
    </location>
</feature>
<feature type="transmembrane region" description="Helical" evidence="6">
    <location>
        <begin position="331"/>
        <end position="351"/>
    </location>
</feature>
<keyword evidence="8" id="KW-1185">Reference proteome</keyword>
<keyword evidence="3 6" id="KW-1133">Transmembrane helix</keyword>
<evidence type="ECO:0000313" key="7">
    <source>
        <dbReference type="EMBL" id="UXH76241.1"/>
    </source>
</evidence>
<evidence type="ECO:0000256" key="6">
    <source>
        <dbReference type="SAM" id="Phobius"/>
    </source>
</evidence>
<evidence type="ECO:0000256" key="3">
    <source>
        <dbReference type="ARBA" id="ARBA00022989"/>
    </source>
</evidence>
<gene>
    <name evidence="7" type="ORF">N4261_14305</name>
</gene>
<dbReference type="Proteomes" id="UP001064933">
    <property type="component" value="Chromosome"/>
</dbReference>
<feature type="transmembrane region" description="Helical" evidence="6">
    <location>
        <begin position="72"/>
        <end position="95"/>
    </location>
</feature>
<protein>
    <submittedName>
        <fullName evidence="7">MFS transporter</fullName>
    </submittedName>
</protein>
<feature type="transmembrane region" description="Helical" evidence="6">
    <location>
        <begin position="137"/>
        <end position="155"/>
    </location>
</feature>
<dbReference type="InterPro" id="IPR011701">
    <property type="entry name" value="MFS"/>
</dbReference>
<evidence type="ECO:0000256" key="4">
    <source>
        <dbReference type="ARBA" id="ARBA00023136"/>
    </source>
</evidence>
<evidence type="ECO:0000256" key="2">
    <source>
        <dbReference type="ARBA" id="ARBA00022692"/>
    </source>
</evidence>